<gene>
    <name evidence="1" type="ORF">BDY21DRAFT_343084</name>
</gene>
<proteinExistence type="predicted"/>
<accession>A0A6A6P1R5</accession>
<reference evidence="1" key="1">
    <citation type="journal article" date="2020" name="Stud. Mycol.">
        <title>101 Dothideomycetes genomes: a test case for predicting lifestyles and emergence of pathogens.</title>
        <authorList>
            <person name="Haridas S."/>
            <person name="Albert R."/>
            <person name="Binder M."/>
            <person name="Bloem J."/>
            <person name="Labutti K."/>
            <person name="Salamov A."/>
            <person name="Andreopoulos B."/>
            <person name="Baker S."/>
            <person name="Barry K."/>
            <person name="Bills G."/>
            <person name="Bluhm B."/>
            <person name="Cannon C."/>
            <person name="Castanera R."/>
            <person name="Culley D."/>
            <person name="Daum C."/>
            <person name="Ezra D."/>
            <person name="Gonzalez J."/>
            <person name="Henrissat B."/>
            <person name="Kuo A."/>
            <person name="Liang C."/>
            <person name="Lipzen A."/>
            <person name="Lutzoni F."/>
            <person name="Magnuson J."/>
            <person name="Mondo S."/>
            <person name="Nolan M."/>
            <person name="Ohm R."/>
            <person name="Pangilinan J."/>
            <person name="Park H.-J."/>
            <person name="Ramirez L."/>
            <person name="Alfaro M."/>
            <person name="Sun H."/>
            <person name="Tritt A."/>
            <person name="Yoshinaga Y."/>
            <person name="Zwiers L.-H."/>
            <person name="Turgeon B."/>
            <person name="Goodwin S."/>
            <person name="Spatafora J."/>
            <person name="Crous P."/>
            <person name="Grigoriev I."/>
        </authorList>
    </citation>
    <scope>NUCLEOTIDE SEQUENCE</scope>
    <source>
        <strain evidence="1">ATCC 16933</strain>
    </source>
</reference>
<keyword evidence="2" id="KW-1185">Reference proteome</keyword>
<evidence type="ECO:0000313" key="1">
    <source>
        <dbReference type="EMBL" id="KAF2457896.1"/>
    </source>
</evidence>
<dbReference type="OrthoDB" id="2435509at2759"/>
<sequence>MVRAAVGGEGEASYAVVRKDAERPLRKKDGWVGSTGKCNLSTRQSRTWFVSAFLAPLGLLKSLDRRGVF</sequence>
<evidence type="ECO:0000313" key="2">
    <source>
        <dbReference type="Proteomes" id="UP000799766"/>
    </source>
</evidence>
<protein>
    <submittedName>
        <fullName evidence="1">Uncharacterized protein</fullName>
    </submittedName>
</protein>
<organism evidence="1 2">
    <name type="scientific">Lineolata rhizophorae</name>
    <dbReference type="NCBI Taxonomy" id="578093"/>
    <lineage>
        <taxon>Eukaryota</taxon>
        <taxon>Fungi</taxon>
        <taxon>Dikarya</taxon>
        <taxon>Ascomycota</taxon>
        <taxon>Pezizomycotina</taxon>
        <taxon>Dothideomycetes</taxon>
        <taxon>Dothideomycetes incertae sedis</taxon>
        <taxon>Lineolatales</taxon>
        <taxon>Lineolataceae</taxon>
        <taxon>Lineolata</taxon>
    </lineage>
</organism>
<dbReference type="Proteomes" id="UP000799766">
    <property type="component" value="Unassembled WGS sequence"/>
</dbReference>
<name>A0A6A6P1R5_9PEZI</name>
<dbReference type="EMBL" id="MU001679">
    <property type="protein sequence ID" value="KAF2457896.1"/>
    <property type="molecule type" value="Genomic_DNA"/>
</dbReference>
<dbReference type="AlphaFoldDB" id="A0A6A6P1R5"/>